<dbReference type="AlphaFoldDB" id="A0A2S5THP2"/>
<dbReference type="Pfam" id="PF00005">
    <property type="entry name" value="ABC_tran"/>
    <property type="match status" value="1"/>
</dbReference>
<dbReference type="Proteomes" id="UP000238220">
    <property type="component" value="Unassembled WGS sequence"/>
</dbReference>
<keyword evidence="1" id="KW-0813">Transport</keyword>
<name>A0A2S5THP2_9GAMM</name>
<accession>A0A2S5THP2</accession>
<evidence type="ECO:0000313" key="6">
    <source>
        <dbReference type="Proteomes" id="UP000238220"/>
    </source>
</evidence>
<dbReference type="PROSITE" id="PS50893">
    <property type="entry name" value="ABC_TRANSPORTER_2"/>
    <property type="match status" value="1"/>
</dbReference>
<dbReference type="SUPFAM" id="SSF52540">
    <property type="entry name" value="P-loop containing nucleoside triphosphate hydrolases"/>
    <property type="match status" value="1"/>
</dbReference>
<keyword evidence="6" id="KW-1185">Reference proteome</keyword>
<comment type="caution">
    <text evidence="5">The sequence shown here is derived from an EMBL/GenBank/DDBJ whole genome shotgun (WGS) entry which is preliminary data.</text>
</comment>
<organism evidence="5 6">
    <name type="scientific">Solimonas fluminis</name>
    <dbReference type="NCBI Taxonomy" id="2086571"/>
    <lineage>
        <taxon>Bacteria</taxon>
        <taxon>Pseudomonadati</taxon>
        <taxon>Pseudomonadota</taxon>
        <taxon>Gammaproteobacteria</taxon>
        <taxon>Nevskiales</taxon>
        <taxon>Nevskiaceae</taxon>
        <taxon>Solimonas</taxon>
    </lineage>
</organism>
<evidence type="ECO:0000256" key="1">
    <source>
        <dbReference type="ARBA" id="ARBA00022448"/>
    </source>
</evidence>
<sequence>MTNPTPQADDVLVRVRGLSFGHGSRVIYDGIDVDIPRGKVTAIMGPSGTGKTTLLRLIGGQWHPKAGTVSFDGVDVHQLKRRELYALRKRMGMLFQNGALLTDLNVFDNVAYPLREHTRLPESVIRDLVLMKLQAVGLRGARDLWVSQLSGGMARRVALARALALDPEMVMYDEPFAGQDPITMGVLMRLIRTLNDALGLTSIVVSHDITEVLSISDYAYVIADGKIAAHGTPADLRDHASPWVQQFLTGADDGPVSFHAKAPEYLADLMGEKA</sequence>
<evidence type="ECO:0000256" key="3">
    <source>
        <dbReference type="ARBA" id="ARBA00022840"/>
    </source>
</evidence>
<dbReference type="EMBL" id="PSNW01000003">
    <property type="protein sequence ID" value="PPE74500.1"/>
    <property type="molecule type" value="Genomic_DNA"/>
</dbReference>
<dbReference type="Gene3D" id="3.40.50.300">
    <property type="entry name" value="P-loop containing nucleotide triphosphate hydrolases"/>
    <property type="match status" value="1"/>
</dbReference>
<evidence type="ECO:0000259" key="4">
    <source>
        <dbReference type="PROSITE" id="PS50893"/>
    </source>
</evidence>
<dbReference type="PANTHER" id="PTHR43023:SF6">
    <property type="entry name" value="INTERMEMBRANE PHOSPHOLIPID TRANSPORT SYSTEM ATP-BINDING PROTEIN MLAF"/>
    <property type="match status" value="1"/>
</dbReference>
<protein>
    <submittedName>
        <fullName evidence="5">Phospholipid ABC transporter ATP-binding protein MlaF</fullName>
    </submittedName>
</protein>
<proteinExistence type="predicted"/>
<evidence type="ECO:0000256" key="2">
    <source>
        <dbReference type="ARBA" id="ARBA00022741"/>
    </source>
</evidence>
<dbReference type="SMART" id="SM00382">
    <property type="entry name" value="AAA"/>
    <property type="match status" value="1"/>
</dbReference>
<dbReference type="InterPro" id="IPR027417">
    <property type="entry name" value="P-loop_NTPase"/>
</dbReference>
<dbReference type="PROSITE" id="PS00211">
    <property type="entry name" value="ABC_TRANSPORTER_1"/>
    <property type="match status" value="1"/>
</dbReference>
<gene>
    <name evidence="5" type="ORF">C3942_06965</name>
</gene>
<dbReference type="GO" id="GO:0016887">
    <property type="term" value="F:ATP hydrolysis activity"/>
    <property type="evidence" value="ECO:0007669"/>
    <property type="project" value="InterPro"/>
</dbReference>
<keyword evidence="2" id="KW-0547">Nucleotide-binding</keyword>
<dbReference type="InterPro" id="IPR017871">
    <property type="entry name" value="ABC_transporter-like_CS"/>
</dbReference>
<dbReference type="InterPro" id="IPR003439">
    <property type="entry name" value="ABC_transporter-like_ATP-bd"/>
</dbReference>
<feature type="domain" description="ABC transporter" evidence="4">
    <location>
        <begin position="13"/>
        <end position="249"/>
    </location>
</feature>
<dbReference type="InterPro" id="IPR003593">
    <property type="entry name" value="AAA+_ATPase"/>
</dbReference>
<dbReference type="RefSeq" id="WP_104229658.1">
    <property type="nucleotide sequence ID" value="NZ_PSNW01000003.1"/>
</dbReference>
<reference evidence="5 6" key="1">
    <citation type="submission" date="2018-02" db="EMBL/GenBank/DDBJ databases">
        <title>Genome sequencing of Solimonas sp. HR-BB.</title>
        <authorList>
            <person name="Lee Y."/>
            <person name="Jeon C.O."/>
        </authorList>
    </citation>
    <scope>NUCLEOTIDE SEQUENCE [LARGE SCALE GENOMIC DNA]</scope>
    <source>
        <strain evidence="5 6">HR-BB</strain>
    </source>
</reference>
<keyword evidence="3 5" id="KW-0067">ATP-binding</keyword>
<evidence type="ECO:0000313" key="5">
    <source>
        <dbReference type="EMBL" id="PPE74500.1"/>
    </source>
</evidence>
<dbReference type="CDD" id="cd03261">
    <property type="entry name" value="ABC_Org_Solvent_Resistant"/>
    <property type="match status" value="1"/>
</dbReference>
<dbReference type="GO" id="GO:0005524">
    <property type="term" value="F:ATP binding"/>
    <property type="evidence" value="ECO:0007669"/>
    <property type="project" value="UniProtKB-KW"/>
</dbReference>
<dbReference type="OrthoDB" id="9802264at2"/>
<dbReference type="PANTHER" id="PTHR43023">
    <property type="entry name" value="PROTEIN TRIGALACTOSYLDIACYLGLYCEROL 3, CHLOROPLASTIC"/>
    <property type="match status" value="1"/>
</dbReference>